<accession>A0AAD4Q8D4</accession>
<dbReference type="AlphaFoldDB" id="A0AAD4Q8D4"/>
<evidence type="ECO:0000313" key="3">
    <source>
        <dbReference type="Proteomes" id="UP001201163"/>
    </source>
</evidence>
<dbReference type="Pfam" id="PF12937">
    <property type="entry name" value="F-box-like"/>
    <property type="match status" value="1"/>
</dbReference>
<dbReference type="InterPro" id="IPR001810">
    <property type="entry name" value="F-box_dom"/>
</dbReference>
<dbReference type="PROSITE" id="PS50181">
    <property type="entry name" value="FBOX"/>
    <property type="match status" value="1"/>
</dbReference>
<dbReference type="SUPFAM" id="SSF81383">
    <property type="entry name" value="F-box domain"/>
    <property type="match status" value="1"/>
</dbReference>
<proteinExistence type="predicted"/>
<protein>
    <recommendedName>
        <fullName evidence="1">F-box domain-containing protein</fullName>
    </recommendedName>
</protein>
<dbReference type="Gene3D" id="1.20.1280.50">
    <property type="match status" value="1"/>
</dbReference>
<dbReference type="EMBL" id="JAKELL010000160">
    <property type="protein sequence ID" value="KAH8979636.1"/>
    <property type="molecule type" value="Genomic_DNA"/>
</dbReference>
<reference evidence="2" key="1">
    <citation type="submission" date="2022-01" db="EMBL/GenBank/DDBJ databases">
        <title>Comparative genomics reveals a dynamic genome evolution in the ectomycorrhizal milk-cap (Lactarius) mushrooms.</title>
        <authorList>
            <consortium name="DOE Joint Genome Institute"/>
            <person name="Lebreton A."/>
            <person name="Tang N."/>
            <person name="Kuo A."/>
            <person name="LaButti K."/>
            <person name="Drula E."/>
            <person name="Barry K."/>
            <person name="Clum A."/>
            <person name="Lipzen A."/>
            <person name="Mousain D."/>
            <person name="Ng V."/>
            <person name="Wang R."/>
            <person name="Wang X."/>
            <person name="Dai Y."/>
            <person name="Henrissat B."/>
            <person name="Grigoriev I.V."/>
            <person name="Guerin-Laguette A."/>
            <person name="Yu F."/>
            <person name="Martin F.M."/>
        </authorList>
    </citation>
    <scope>NUCLEOTIDE SEQUENCE</scope>
    <source>
        <strain evidence="2">QP</strain>
    </source>
</reference>
<comment type="caution">
    <text evidence="2">The sequence shown here is derived from an EMBL/GenBank/DDBJ whole genome shotgun (WGS) entry which is preliminary data.</text>
</comment>
<dbReference type="Proteomes" id="UP001201163">
    <property type="component" value="Unassembled WGS sequence"/>
</dbReference>
<sequence length="452" mass="49357">MVCVPPSISLPASDSPSHYLTSDSTLLPSRLTWYRYPTILGQRDPAQSLVVDTLHKPEFRLPAEILDEIFSYATPPTLTRLALVSHTFQEVAARLLYRNIPSLSVSHTTTLVETLASKPCLAAHTRTCEIGDMTFLDANRKGLLPPSFFEQLRSALHSMHRLTELTFLLNGPTSHVLVGAPFKLTKLTVSCDFDATFASWLTEQVSLRTAIFCGTFAEGVTLPADALPSLRRVTASPPTLAVCRTGAVNPRSRLVPRAPMVSQPRGVADVDPSNLCVKRPARFPQDHLAPFRANGHSLILAGDYPFWPKLDYEVRAARSSGSITDDILSGLPPILSRFTGLRSVVLFSKNRYDALHTAAGSRALAEAWHAHCSSLESVTLPGATYVHQRNYGWNTPRDLAELLETREQPTQPQHYAAAAAQGDKGRILLRGFKSDLGMERNGSGASMVAVAA</sequence>
<gene>
    <name evidence="2" type="ORF">EDB92DRAFT_361065</name>
</gene>
<keyword evidence="3" id="KW-1185">Reference proteome</keyword>
<name>A0AAD4Q8D4_9AGAM</name>
<evidence type="ECO:0000313" key="2">
    <source>
        <dbReference type="EMBL" id="KAH8979636.1"/>
    </source>
</evidence>
<feature type="domain" description="F-box" evidence="1">
    <location>
        <begin position="55"/>
        <end position="100"/>
    </location>
</feature>
<evidence type="ECO:0000259" key="1">
    <source>
        <dbReference type="PROSITE" id="PS50181"/>
    </source>
</evidence>
<organism evidence="2 3">
    <name type="scientific">Lactarius akahatsu</name>
    <dbReference type="NCBI Taxonomy" id="416441"/>
    <lineage>
        <taxon>Eukaryota</taxon>
        <taxon>Fungi</taxon>
        <taxon>Dikarya</taxon>
        <taxon>Basidiomycota</taxon>
        <taxon>Agaricomycotina</taxon>
        <taxon>Agaricomycetes</taxon>
        <taxon>Russulales</taxon>
        <taxon>Russulaceae</taxon>
        <taxon>Lactarius</taxon>
    </lineage>
</organism>
<dbReference type="InterPro" id="IPR036047">
    <property type="entry name" value="F-box-like_dom_sf"/>
</dbReference>